<keyword evidence="1" id="KW-0472">Membrane</keyword>
<dbReference type="EMBL" id="NVDQ01000008">
    <property type="protein sequence ID" value="PFV10513.1"/>
    <property type="molecule type" value="Genomic_DNA"/>
</dbReference>
<keyword evidence="1" id="KW-0812">Transmembrane</keyword>
<keyword evidence="1" id="KW-1133">Transmembrane helix</keyword>
<dbReference type="Proteomes" id="UP000226257">
    <property type="component" value="Unassembled WGS sequence"/>
</dbReference>
<accession>A0A9X7BF14</accession>
<sequence>MCYRTTVTPWVFLLFFYYFHLIIKFRTFVSLFSQTMLRKFFLNFSESQQETSPIILQGNGRLFVFSVYNFCPYKHTADAEIREKSKVKMESLFTSAQA</sequence>
<gene>
    <name evidence="2" type="ORF">COK98_03305</name>
</gene>
<feature type="transmembrane region" description="Helical" evidence="1">
    <location>
        <begin position="12"/>
        <end position="32"/>
    </location>
</feature>
<evidence type="ECO:0000256" key="1">
    <source>
        <dbReference type="SAM" id="Phobius"/>
    </source>
</evidence>
<evidence type="ECO:0000313" key="3">
    <source>
        <dbReference type="Proteomes" id="UP000226257"/>
    </source>
</evidence>
<reference evidence="2 3" key="1">
    <citation type="submission" date="2017-09" db="EMBL/GenBank/DDBJ databases">
        <title>Large-scale bioinformatics analysis of Bacillus genomes uncovers conserved roles of natural products in bacterial physiology.</title>
        <authorList>
            <consortium name="Agbiome Team Llc"/>
            <person name="Bleich R.M."/>
            <person name="Grubbs K.J."/>
            <person name="Santa Maria K.C."/>
            <person name="Allen S.E."/>
            <person name="Farag S."/>
            <person name="Shank E.A."/>
            <person name="Bowers A."/>
        </authorList>
    </citation>
    <scope>NUCLEOTIDE SEQUENCE [LARGE SCALE GENOMIC DNA]</scope>
    <source>
        <strain evidence="2 3">AFS060282</strain>
    </source>
</reference>
<comment type="caution">
    <text evidence="2">The sequence shown here is derived from an EMBL/GenBank/DDBJ whole genome shotgun (WGS) entry which is preliminary data.</text>
</comment>
<organism evidence="2 3">
    <name type="scientific">Bacillus cereus</name>
    <dbReference type="NCBI Taxonomy" id="1396"/>
    <lineage>
        <taxon>Bacteria</taxon>
        <taxon>Bacillati</taxon>
        <taxon>Bacillota</taxon>
        <taxon>Bacilli</taxon>
        <taxon>Bacillales</taxon>
        <taxon>Bacillaceae</taxon>
        <taxon>Bacillus</taxon>
        <taxon>Bacillus cereus group</taxon>
    </lineage>
</organism>
<evidence type="ECO:0000313" key="2">
    <source>
        <dbReference type="EMBL" id="PFV10513.1"/>
    </source>
</evidence>
<name>A0A9X7BF14_BACCE</name>
<dbReference type="AlphaFoldDB" id="A0A9X7BF14"/>
<proteinExistence type="predicted"/>
<protein>
    <submittedName>
        <fullName evidence="2">Uncharacterized protein</fullName>
    </submittedName>
</protein>